<keyword evidence="2 10" id="KW-0963">Cytoplasm</keyword>
<dbReference type="InterPro" id="IPR016039">
    <property type="entry name" value="Thiolase-like"/>
</dbReference>
<comment type="domain">
    <text evidence="10">The last Arg residue of the ACP-binding site is essential for the weak association between ACP/AcpP and FabH.</text>
</comment>
<organism evidence="13 14">
    <name type="scientific">Haloferula sargassicola</name>
    <dbReference type="NCBI Taxonomy" id="490096"/>
    <lineage>
        <taxon>Bacteria</taxon>
        <taxon>Pseudomonadati</taxon>
        <taxon>Verrucomicrobiota</taxon>
        <taxon>Verrucomicrobiia</taxon>
        <taxon>Verrucomicrobiales</taxon>
        <taxon>Verrucomicrobiaceae</taxon>
        <taxon>Haloferula</taxon>
    </lineage>
</organism>
<feature type="domain" description="Beta-ketoacyl-[acyl-carrier-protein] synthase III N-terminal" evidence="12">
    <location>
        <begin position="113"/>
        <end position="193"/>
    </location>
</feature>
<comment type="subunit">
    <text evidence="10">Homodimer.</text>
</comment>
<dbReference type="SUPFAM" id="SSF53901">
    <property type="entry name" value="Thiolase-like"/>
    <property type="match status" value="1"/>
</dbReference>
<feature type="active site" evidence="10">
    <location>
        <position position="261"/>
    </location>
</feature>
<feature type="domain" description="Beta-ketoacyl-[acyl-carrier-protein] synthase III C-terminal" evidence="11">
    <location>
        <begin position="246"/>
        <end position="334"/>
    </location>
</feature>
<evidence type="ECO:0000256" key="3">
    <source>
        <dbReference type="ARBA" id="ARBA00022516"/>
    </source>
</evidence>
<evidence type="ECO:0000256" key="5">
    <source>
        <dbReference type="ARBA" id="ARBA00022832"/>
    </source>
</evidence>
<gene>
    <name evidence="10 13" type="primary">fabH</name>
    <name evidence="13" type="ORF">Hsar01_00790</name>
</gene>
<keyword evidence="9 10" id="KW-0012">Acyltransferase</keyword>
<feature type="active site" evidence="10">
    <location>
        <position position="119"/>
    </location>
</feature>
<dbReference type="InterPro" id="IPR004655">
    <property type="entry name" value="FabH"/>
</dbReference>
<evidence type="ECO:0000256" key="2">
    <source>
        <dbReference type="ARBA" id="ARBA00022490"/>
    </source>
</evidence>
<keyword evidence="8 10" id="KW-0511">Multifunctional enzyme</keyword>
<evidence type="ECO:0000259" key="11">
    <source>
        <dbReference type="Pfam" id="PF08541"/>
    </source>
</evidence>
<keyword evidence="3 10" id="KW-0444">Lipid biosynthesis</keyword>
<evidence type="ECO:0000256" key="10">
    <source>
        <dbReference type="HAMAP-Rule" id="MF_01815"/>
    </source>
</evidence>
<dbReference type="HAMAP" id="MF_01815">
    <property type="entry name" value="FabH"/>
    <property type="match status" value="1"/>
</dbReference>
<comment type="pathway">
    <text evidence="10">Lipid metabolism; fatty acid biosynthesis.</text>
</comment>
<evidence type="ECO:0000259" key="12">
    <source>
        <dbReference type="Pfam" id="PF08545"/>
    </source>
</evidence>
<accession>A0ABP9ULJ2</accession>
<dbReference type="CDD" id="cd00830">
    <property type="entry name" value="KAS_III"/>
    <property type="match status" value="1"/>
</dbReference>
<dbReference type="EC" id="2.3.1.180" evidence="10"/>
<evidence type="ECO:0000313" key="13">
    <source>
        <dbReference type="EMBL" id="GAA5481581.1"/>
    </source>
</evidence>
<keyword evidence="6 10" id="KW-0443">Lipid metabolism</keyword>
<comment type="catalytic activity">
    <reaction evidence="10">
        <text>malonyl-[ACP] + acetyl-CoA + H(+) = 3-oxobutanoyl-[ACP] + CO2 + CoA</text>
        <dbReference type="Rhea" id="RHEA:12080"/>
        <dbReference type="Rhea" id="RHEA-COMP:9623"/>
        <dbReference type="Rhea" id="RHEA-COMP:9625"/>
        <dbReference type="ChEBI" id="CHEBI:15378"/>
        <dbReference type="ChEBI" id="CHEBI:16526"/>
        <dbReference type="ChEBI" id="CHEBI:57287"/>
        <dbReference type="ChEBI" id="CHEBI:57288"/>
        <dbReference type="ChEBI" id="CHEBI:78449"/>
        <dbReference type="ChEBI" id="CHEBI:78450"/>
        <dbReference type="EC" id="2.3.1.180"/>
    </reaction>
</comment>
<keyword evidence="14" id="KW-1185">Reference proteome</keyword>
<keyword evidence="7 10" id="KW-0275">Fatty acid biosynthesis</keyword>
<dbReference type="NCBIfam" id="NF006829">
    <property type="entry name" value="PRK09352.1"/>
    <property type="match status" value="1"/>
</dbReference>
<dbReference type="InterPro" id="IPR013747">
    <property type="entry name" value="ACP_syn_III_C"/>
</dbReference>
<reference evidence="13 14" key="1">
    <citation type="submission" date="2024-02" db="EMBL/GenBank/DDBJ databases">
        <title>Haloferula sargassicola NBRC 104335.</title>
        <authorList>
            <person name="Ichikawa N."/>
            <person name="Katano-Makiyama Y."/>
            <person name="Hidaka K."/>
        </authorList>
    </citation>
    <scope>NUCLEOTIDE SEQUENCE [LARGE SCALE GENOMIC DNA]</scope>
    <source>
        <strain evidence="13 14">NBRC 104335</strain>
    </source>
</reference>
<comment type="function">
    <text evidence="10">Catalyzes the condensation reaction of fatty acid synthesis by the addition to an acyl acceptor of two carbons from malonyl-ACP. Catalyzes the first condensation reaction which initiates fatty acid synthesis and may therefore play a role in governing the total rate of fatty acid production. Possesses both acetoacetyl-ACP synthase and acetyl transacylase activities. Its substrate specificity determines the biosynthesis of branched-chain and/or straight-chain of fatty acids.</text>
</comment>
<name>A0ABP9ULJ2_9BACT</name>
<evidence type="ECO:0000256" key="7">
    <source>
        <dbReference type="ARBA" id="ARBA00023160"/>
    </source>
</evidence>
<dbReference type="Proteomes" id="UP001476282">
    <property type="component" value="Unassembled WGS sequence"/>
</dbReference>
<dbReference type="Gene3D" id="3.40.47.10">
    <property type="match status" value="1"/>
</dbReference>
<dbReference type="Pfam" id="PF08541">
    <property type="entry name" value="ACP_syn_III_C"/>
    <property type="match status" value="1"/>
</dbReference>
<comment type="similarity">
    <text evidence="1 10">Belongs to the thiolase-like superfamily. FabH family.</text>
</comment>
<evidence type="ECO:0000256" key="1">
    <source>
        <dbReference type="ARBA" id="ARBA00008642"/>
    </source>
</evidence>
<sequence length="334" mass="35396">MSAAHSETPVCIAGTGSYVPEKVLTNADLEKMVATSDEWIVTRTGIRERRIAADDEFTSHLAAKAAERALEQAGMEASEIELIIVATITPDTLTPATACYVQQKIGALGAVAFDISAACSGYLFAMKIAKRLISDGAFSNAVIIGAEKLSAFVNWDDRSTCVLFGDGAGAAVLKKASSPDEGEILATEVGTDGRQTHLLNIPGGGSACPITIENADQRLATMSMLGKEVFKHAVTRMKQSAELVIERSGLKPEDIALVVPHQANLRIIDAIAERLDVPYDRVFTNLQKYGNTSAAAVAIALDEAHRSGRIKKGDNVVLVAFGAGLTWAAAAVRW</sequence>
<keyword evidence="5 10" id="KW-0276">Fatty acid metabolism</keyword>
<feature type="region of interest" description="ACP-binding" evidence="10">
    <location>
        <begin position="262"/>
        <end position="266"/>
    </location>
</feature>
<feature type="active site" evidence="10">
    <location>
        <position position="291"/>
    </location>
</feature>
<keyword evidence="4 10" id="KW-0808">Transferase</keyword>
<evidence type="ECO:0000256" key="4">
    <source>
        <dbReference type="ARBA" id="ARBA00022679"/>
    </source>
</evidence>
<dbReference type="InterPro" id="IPR013751">
    <property type="entry name" value="ACP_syn_III_N"/>
</dbReference>
<dbReference type="RefSeq" id="WP_353565733.1">
    <property type="nucleotide sequence ID" value="NZ_BAABRI010000004.1"/>
</dbReference>
<dbReference type="PANTHER" id="PTHR34069:SF2">
    <property type="entry name" value="BETA-KETOACYL-[ACYL-CARRIER-PROTEIN] SYNTHASE III"/>
    <property type="match status" value="1"/>
</dbReference>
<dbReference type="EMBL" id="BAABRI010000004">
    <property type="protein sequence ID" value="GAA5481581.1"/>
    <property type="molecule type" value="Genomic_DNA"/>
</dbReference>
<evidence type="ECO:0000256" key="6">
    <source>
        <dbReference type="ARBA" id="ARBA00023098"/>
    </source>
</evidence>
<evidence type="ECO:0000313" key="14">
    <source>
        <dbReference type="Proteomes" id="UP001476282"/>
    </source>
</evidence>
<proteinExistence type="inferred from homology"/>
<evidence type="ECO:0000256" key="9">
    <source>
        <dbReference type="ARBA" id="ARBA00023315"/>
    </source>
</evidence>
<dbReference type="PANTHER" id="PTHR34069">
    <property type="entry name" value="3-OXOACYL-[ACYL-CARRIER-PROTEIN] SYNTHASE 3"/>
    <property type="match status" value="1"/>
</dbReference>
<comment type="subcellular location">
    <subcellularLocation>
        <location evidence="10">Cytoplasm</location>
    </subcellularLocation>
</comment>
<evidence type="ECO:0000256" key="8">
    <source>
        <dbReference type="ARBA" id="ARBA00023268"/>
    </source>
</evidence>
<comment type="caution">
    <text evidence="13">The sequence shown here is derived from an EMBL/GenBank/DDBJ whole genome shotgun (WGS) entry which is preliminary data.</text>
</comment>
<dbReference type="Pfam" id="PF08545">
    <property type="entry name" value="ACP_syn_III"/>
    <property type="match status" value="1"/>
</dbReference>
<protein>
    <recommendedName>
        <fullName evidence="10">Beta-ketoacyl-[acyl-carrier-protein] synthase III</fullName>
        <shortName evidence="10">Beta-ketoacyl-ACP synthase III</shortName>
        <shortName evidence="10">KAS III</shortName>
        <ecNumber evidence="10">2.3.1.180</ecNumber>
    </recommendedName>
    <alternativeName>
        <fullName evidence="10">3-oxoacyl-[acyl-carrier-protein] synthase 3</fullName>
    </alternativeName>
    <alternativeName>
        <fullName evidence="10">3-oxoacyl-[acyl-carrier-protein] synthase III</fullName>
    </alternativeName>
</protein>
<dbReference type="NCBIfam" id="TIGR00747">
    <property type="entry name" value="fabH"/>
    <property type="match status" value="1"/>
</dbReference>